<dbReference type="AlphaFoldDB" id="A0A238BM79"/>
<evidence type="ECO:0000313" key="2">
    <source>
        <dbReference type="EMBL" id="OZC05715.1"/>
    </source>
</evidence>
<organism evidence="2 3">
    <name type="scientific">Onchocerca flexuosa</name>
    <dbReference type="NCBI Taxonomy" id="387005"/>
    <lineage>
        <taxon>Eukaryota</taxon>
        <taxon>Metazoa</taxon>
        <taxon>Ecdysozoa</taxon>
        <taxon>Nematoda</taxon>
        <taxon>Chromadorea</taxon>
        <taxon>Rhabditida</taxon>
        <taxon>Spirurina</taxon>
        <taxon>Spiruromorpha</taxon>
        <taxon>Filarioidea</taxon>
        <taxon>Onchocercidae</taxon>
        <taxon>Onchocerca</taxon>
    </lineage>
</organism>
<protein>
    <submittedName>
        <fullName evidence="2">Uncharacterized protein</fullName>
    </submittedName>
</protein>
<evidence type="ECO:0000256" key="1">
    <source>
        <dbReference type="SAM" id="MobiDB-lite"/>
    </source>
</evidence>
<gene>
    <name evidence="2" type="ORF">X798_07310</name>
</gene>
<sequence>MRIIEEAWRKELFVTTITTTAVDSFKNIKLLEKVEVEPREGEGAEGRVTYDKKEEEGGEGSMNGFNGGLTISGGFWCRCWYWVK</sequence>
<feature type="region of interest" description="Disordered" evidence="1">
    <location>
        <begin position="39"/>
        <end position="63"/>
    </location>
</feature>
<name>A0A238BM79_9BILA</name>
<accession>A0A238BM79</accession>
<dbReference type="EMBL" id="KZ270504">
    <property type="protein sequence ID" value="OZC05715.1"/>
    <property type="molecule type" value="Genomic_DNA"/>
</dbReference>
<dbReference type="Proteomes" id="UP000242913">
    <property type="component" value="Unassembled WGS sequence"/>
</dbReference>
<dbReference type="OrthoDB" id="10583912at2759"/>
<reference evidence="2 3" key="1">
    <citation type="submission" date="2015-12" db="EMBL/GenBank/DDBJ databases">
        <title>Draft genome of the nematode, Onchocerca flexuosa.</title>
        <authorList>
            <person name="Mitreva M."/>
        </authorList>
    </citation>
    <scope>NUCLEOTIDE SEQUENCE [LARGE SCALE GENOMIC DNA]</scope>
    <source>
        <strain evidence="2">Red Deer</strain>
    </source>
</reference>
<feature type="compositionally biased region" description="Basic and acidic residues" evidence="1">
    <location>
        <begin position="39"/>
        <end position="55"/>
    </location>
</feature>
<keyword evidence="3" id="KW-1185">Reference proteome</keyword>
<evidence type="ECO:0000313" key="3">
    <source>
        <dbReference type="Proteomes" id="UP000242913"/>
    </source>
</evidence>
<proteinExistence type="predicted"/>